<proteinExistence type="predicted"/>
<evidence type="ECO:0000256" key="1">
    <source>
        <dbReference type="SAM" id="Phobius"/>
    </source>
</evidence>
<keyword evidence="1" id="KW-1133">Transmembrane helix</keyword>
<gene>
    <name evidence="2" type="ORF">SDJN03_01546</name>
</gene>
<feature type="non-terminal residue" evidence="2">
    <location>
        <position position="1"/>
    </location>
</feature>
<protein>
    <submittedName>
        <fullName evidence="2">Uncharacterized protein</fullName>
    </submittedName>
</protein>
<accession>A0AAV6P780</accession>
<comment type="caution">
    <text evidence="2">The sequence shown here is derived from an EMBL/GenBank/DDBJ whole genome shotgun (WGS) entry which is preliminary data.</text>
</comment>
<keyword evidence="1" id="KW-0812">Transmembrane</keyword>
<evidence type="ECO:0000313" key="2">
    <source>
        <dbReference type="EMBL" id="KAG6608204.1"/>
    </source>
</evidence>
<dbReference type="Proteomes" id="UP000685013">
    <property type="component" value="Chromosome 1"/>
</dbReference>
<dbReference type="AlphaFoldDB" id="A0AAV6P780"/>
<dbReference type="EMBL" id="JAGKQH010000001">
    <property type="protein sequence ID" value="KAG6608204.1"/>
    <property type="molecule type" value="Genomic_DNA"/>
</dbReference>
<keyword evidence="1" id="KW-0472">Membrane</keyword>
<feature type="transmembrane region" description="Helical" evidence="1">
    <location>
        <begin position="122"/>
        <end position="141"/>
    </location>
</feature>
<organism evidence="2 3">
    <name type="scientific">Cucurbita argyrosperma subsp. sororia</name>
    <dbReference type="NCBI Taxonomy" id="37648"/>
    <lineage>
        <taxon>Eukaryota</taxon>
        <taxon>Viridiplantae</taxon>
        <taxon>Streptophyta</taxon>
        <taxon>Embryophyta</taxon>
        <taxon>Tracheophyta</taxon>
        <taxon>Spermatophyta</taxon>
        <taxon>Magnoliopsida</taxon>
        <taxon>eudicotyledons</taxon>
        <taxon>Gunneridae</taxon>
        <taxon>Pentapetalae</taxon>
        <taxon>rosids</taxon>
        <taxon>fabids</taxon>
        <taxon>Cucurbitales</taxon>
        <taxon>Cucurbitaceae</taxon>
        <taxon>Cucurbiteae</taxon>
        <taxon>Cucurbita</taxon>
    </lineage>
</organism>
<keyword evidence="3" id="KW-1185">Reference proteome</keyword>
<reference evidence="2 3" key="1">
    <citation type="journal article" date="2021" name="Hortic Res">
        <title>The domestication of Cucurbita argyrosperma as revealed by the genome of its wild relative.</title>
        <authorList>
            <person name="Barrera-Redondo J."/>
            <person name="Sanchez-de la Vega G."/>
            <person name="Aguirre-Liguori J.A."/>
            <person name="Castellanos-Morales G."/>
            <person name="Gutierrez-Guerrero Y.T."/>
            <person name="Aguirre-Dugua X."/>
            <person name="Aguirre-Planter E."/>
            <person name="Tenaillon M.I."/>
            <person name="Lira-Saade R."/>
            <person name="Eguiarte L.E."/>
        </authorList>
    </citation>
    <scope>NUCLEOTIDE SEQUENCE [LARGE SCALE GENOMIC DNA]</scope>
    <source>
        <strain evidence="2">JBR-2021</strain>
    </source>
</reference>
<name>A0AAV6P780_9ROSI</name>
<evidence type="ECO:0000313" key="3">
    <source>
        <dbReference type="Proteomes" id="UP000685013"/>
    </source>
</evidence>
<sequence>MWEKFKSQEQHSLISRSLQLDIQLATEQINVPQMPRRIGWGQFSLKVTIAEYYKLLESVSLEKRTSEHRELQSLFLAVHTYSGMLILKDDHGALCSKFWFHFTHSAMSMLSASWIYTLTSQSYIEAPVFLFIVLFAFQIVAKPIGESKMDWIELTGALVMNLFGWLHSCL</sequence>